<dbReference type="GO" id="GO:0008270">
    <property type="term" value="F:zinc ion binding"/>
    <property type="evidence" value="ECO:0007669"/>
    <property type="project" value="UniProtKB-KW"/>
</dbReference>
<comment type="similarity">
    <text evidence="2 11">Belongs to the type IA topoisomerase family.</text>
</comment>
<feature type="region of interest" description="Disordered" evidence="12">
    <location>
        <begin position="846"/>
        <end position="879"/>
    </location>
</feature>
<comment type="catalytic activity">
    <reaction evidence="1 11">
        <text>ATP-independent breakage of single-stranded DNA, followed by passage and rejoining.</text>
        <dbReference type="EC" id="5.6.2.1"/>
    </reaction>
</comment>
<dbReference type="GO" id="GO:0031422">
    <property type="term" value="C:RecQ family helicase-topoisomerase III complex"/>
    <property type="evidence" value="ECO:0007669"/>
    <property type="project" value="TreeGrafter"/>
</dbReference>
<evidence type="ECO:0000256" key="3">
    <source>
        <dbReference type="ARBA" id="ARBA00012891"/>
    </source>
</evidence>
<dbReference type="PANTHER" id="PTHR11390:SF21">
    <property type="entry name" value="DNA TOPOISOMERASE 3-ALPHA"/>
    <property type="match status" value="1"/>
</dbReference>
<feature type="domain" description="GRF-type" evidence="14">
    <location>
        <begin position="778"/>
        <end position="817"/>
    </location>
</feature>
<keyword evidence="4" id="KW-0479">Metal-binding</keyword>
<dbReference type="Pfam" id="PF06839">
    <property type="entry name" value="Zn_ribbon_GRF"/>
    <property type="match status" value="1"/>
</dbReference>
<evidence type="ECO:0000256" key="4">
    <source>
        <dbReference type="ARBA" id="ARBA00022723"/>
    </source>
</evidence>
<dbReference type="GO" id="GO:0003917">
    <property type="term" value="F:DNA topoisomerase type I (single strand cut, ATP-independent) activity"/>
    <property type="evidence" value="ECO:0007669"/>
    <property type="project" value="UniProtKB-EC"/>
</dbReference>
<dbReference type="InterPro" id="IPR023405">
    <property type="entry name" value="Topo_IA_core_domain"/>
</dbReference>
<evidence type="ECO:0000256" key="7">
    <source>
        <dbReference type="ARBA" id="ARBA00023029"/>
    </source>
</evidence>
<evidence type="ECO:0000256" key="11">
    <source>
        <dbReference type="RuleBase" id="RU362092"/>
    </source>
</evidence>
<dbReference type="SMART" id="SM00437">
    <property type="entry name" value="TOP1Ac"/>
    <property type="match status" value="1"/>
</dbReference>
<dbReference type="InterPro" id="IPR013825">
    <property type="entry name" value="Topo_IA_cen_sub2"/>
</dbReference>
<evidence type="ECO:0000256" key="1">
    <source>
        <dbReference type="ARBA" id="ARBA00000213"/>
    </source>
</evidence>
<dbReference type="Proteomes" id="UP000437017">
    <property type="component" value="Unassembled WGS sequence"/>
</dbReference>
<evidence type="ECO:0000256" key="5">
    <source>
        <dbReference type="ARBA" id="ARBA00022771"/>
    </source>
</evidence>
<evidence type="ECO:0000256" key="8">
    <source>
        <dbReference type="ARBA" id="ARBA00023125"/>
    </source>
</evidence>
<sequence>REGLSRFNKIYEFDYCLHGQNVTMIMTSVSGHLLAHDFQMQFRKWSVRFVGYPIADTYERVPEFLLRNRHGECIAQRGTPSGGDAPMSALGQSSPIVCCARILQSCNPLVLFEAEIEKYCPENFLDIKKTLEREARQCQVLVIWTDCDREGENIGFEIIHVCKAVKPSLQVLRARFSEITARAVQAAWAAFTRFQTLRLQKIFPEVLAEQLISYGSCQFPTLGFVVERFKAIQAFVPETFHKIRGEAARGAEAEGTWGVLGANSGCGLRLAALDPLDPPQVSEVVSSVSWLLAFTVMDLFLSGSRPSCVPPTVTHDHRDGAVEFSWKRHRLFNHTACLVLYQLCMEDPRATVVEVRSKAKSKWRPQALDTVELEKLASRKLRINAKETMRIAEKLYTQGQAAERGPLGSGPQGLSWGRSVHPCWGGQGDSTCEVYRPKPTAARDLPALRVGTGLQELRSVVCGALGWRVAPARLSCRQRLEGLGRLFSPQGDEQRLYELIVRHFLACCSQDAQGQETTVEIDIAQERFVAHGLMILARNYLDVYPYDRWSDKTLPVYSRGSCFQPSTVEMVDGETSPPQLLTEADLIALMEKHGIGTDATHAEHIETIKARMYVGLTPDKRFLPGHLGMGLVEGYDSMGYEMSKPDLRAELEADLKLICEGKKDKLVVLQQQVQKYKQVFIEAMAKAQRLDEALSQYFGAGAELAQQEAIFPAVPEPVLPQLHRVPGMSLGRVVPGQCAGGQQGWERVSGVSATPRLQALARTLPLPAAEGESNSVTCNCGREAVLLTVRKEGPNQGRQFYRCSGGGCSFFLRRPWFLMSGYTAWVGAPRMGVGRTATGRWVKVDDAPEGTWPLQDTQKPGLHTQGEPRGLGQAEAGDASAVRDVVLRRTRQTHEGSRWVEVVSDLRAAWSHVLGNGAASTGPLEAPPGQEPEEEARGQRPEAKGPGLVPRTQGPQPRNPGSAAFATSLDTPVPSVLRTDEGRVGPRGPLPPPAASVLGNEVFLQGQVALRCQGGFEESGCSWSVACVLRSPGPDRAVRKATPGGQWPCAWGSGTATAEKPWRLPPVIHRRPEKG</sequence>
<dbReference type="PROSITE" id="PS52039">
    <property type="entry name" value="TOPO_IA_2"/>
    <property type="match status" value="1"/>
</dbReference>
<dbReference type="Pfam" id="PF01131">
    <property type="entry name" value="Topoisom_bac"/>
    <property type="match status" value="2"/>
</dbReference>
<keyword evidence="9 11" id="KW-0413">Isomerase</keyword>
<dbReference type="EC" id="5.6.2.1" evidence="3 11"/>
<evidence type="ECO:0000259" key="13">
    <source>
        <dbReference type="PROSITE" id="PS50880"/>
    </source>
</evidence>
<dbReference type="GO" id="GO:0006265">
    <property type="term" value="P:DNA topological change"/>
    <property type="evidence" value="ECO:0007669"/>
    <property type="project" value="InterPro"/>
</dbReference>
<evidence type="ECO:0000256" key="9">
    <source>
        <dbReference type="ARBA" id="ARBA00023235"/>
    </source>
</evidence>
<evidence type="ECO:0000313" key="17">
    <source>
        <dbReference type="Proteomes" id="UP000437017"/>
    </source>
</evidence>
<dbReference type="Gene3D" id="1.10.460.10">
    <property type="entry name" value="Topoisomerase I, domain 2"/>
    <property type="match status" value="2"/>
</dbReference>
<dbReference type="EMBL" id="SGJD01001257">
    <property type="protein sequence ID" value="KAB0401149.1"/>
    <property type="molecule type" value="Genomic_DNA"/>
</dbReference>
<evidence type="ECO:0000256" key="10">
    <source>
        <dbReference type="PROSITE-ProRule" id="PRU01343"/>
    </source>
</evidence>
<comment type="function">
    <text evidence="11">Introduces a single-strand break via transesterification at a target site in duplex DNA. Releases the supercoiling and torsional tension of DNA introduced during the DNA replication and transcription by transiently cleaving and rejoining one strand of the DNA duplex. The scissile phosphodiester is attacked by the catalytic tyrosine of the enzyme, resulting in the formation of a DNA-(5'-phosphotyrosyl)-enzyme intermediate and the expulsion of a 3'-OH DNA strand.</text>
</comment>
<dbReference type="GO" id="GO:0003677">
    <property type="term" value="F:DNA binding"/>
    <property type="evidence" value="ECO:0007669"/>
    <property type="project" value="UniProtKB-KW"/>
</dbReference>
<keyword evidence="17" id="KW-1185">Reference proteome</keyword>
<keyword evidence="6" id="KW-0862">Zinc</keyword>
<dbReference type="InterPro" id="IPR006171">
    <property type="entry name" value="TOPRIM_dom"/>
</dbReference>
<keyword evidence="7 11" id="KW-0799">Topoisomerase</keyword>
<dbReference type="Gene3D" id="2.70.20.10">
    <property type="entry name" value="Topoisomerase I, domain 3"/>
    <property type="match status" value="1"/>
</dbReference>
<evidence type="ECO:0000256" key="12">
    <source>
        <dbReference type="SAM" id="MobiDB-lite"/>
    </source>
</evidence>
<dbReference type="PROSITE" id="PS50880">
    <property type="entry name" value="TOPRIM"/>
    <property type="match status" value="1"/>
</dbReference>
<evidence type="ECO:0000256" key="2">
    <source>
        <dbReference type="ARBA" id="ARBA00009446"/>
    </source>
</evidence>
<gene>
    <name evidence="16" type="ORF">E2I00_011492</name>
</gene>
<feature type="domain" description="Topo IA-type catalytic" evidence="15">
    <location>
        <begin position="178"/>
        <end position="680"/>
    </location>
</feature>
<name>A0A6A1Q276_BALPH</name>
<dbReference type="PRINTS" id="PR00417">
    <property type="entry name" value="PRTPISMRASEI"/>
</dbReference>
<keyword evidence="8 11" id="KW-0238">DNA-binding</keyword>
<dbReference type="InterPro" id="IPR013824">
    <property type="entry name" value="Topo_IA_cen_sub1"/>
</dbReference>
<dbReference type="FunFam" id="2.70.20.10:FF:000004">
    <property type="entry name" value="DNA topoisomerase"/>
    <property type="match status" value="1"/>
</dbReference>
<dbReference type="Pfam" id="PF01751">
    <property type="entry name" value="Toprim"/>
    <property type="match status" value="1"/>
</dbReference>
<dbReference type="CDD" id="cd00186">
    <property type="entry name" value="TOP1Ac"/>
    <property type="match status" value="1"/>
</dbReference>
<organism evidence="16 17">
    <name type="scientific">Balaenoptera physalus</name>
    <name type="common">Fin whale</name>
    <name type="synonym">Balaena physalus</name>
    <dbReference type="NCBI Taxonomy" id="9770"/>
    <lineage>
        <taxon>Eukaryota</taxon>
        <taxon>Metazoa</taxon>
        <taxon>Chordata</taxon>
        <taxon>Craniata</taxon>
        <taxon>Vertebrata</taxon>
        <taxon>Euteleostomi</taxon>
        <taxon>Mammalia</taxon>
        <taxon>Eutheria</taxon>
        <taxon>Laurasiatheria</taxon>
        <taxon>Artiodactyla</taxon>
        <taxon>Whippomorpha</taxon>
        <taxon>Cetacea</taxon>
        <taxon>Mysticeti</taxon>
        <taxon>Balaenopteridae</taxon>
        <taxon>Balaenoptera</taxon>
    </lineage>
</organism>
<evidence type="ECO:0000313" key="16">
    <source>
        <dbReference type="EMBL" id="KAB0401149.1"/>
    </source>
</evidence>
<feature type="region of interest" description="Disordered" evidence="12">
    <location>
        <begin position="1049"/>
        <end position="1075"/>
    </location>
</feature>
<evidence type="ECO:0000256" key="6">
    <source>
        <dbReference type="ARBA" id="ARBA00022833"/>
    </source>
</evidence>
<dbReference type="SMART" id="SM00436">
    <property type="entry name" value="TOP1Bc"/>
    <property type="match status" value="1"/>
</dbReference>
<dbReference type="SUPFAM" id="SSF56712">
    <property type="entry name" value="Prokaryotic type I DNA topoisomerase"/>
    <property type="match status" value="2"/>
</dbReference>
<comment type="caution">
    <text evidence="16">The sequence shown here is derived from an EMBL/GenBank/DDBJ whole genome shotgun (WGS) entry which is preliminary data.</text>
</comment>
<dbReference type="FunFam" id="1.10.460.10:FF:000020">
    <property type="entry name" value="DNA topoisomerase 3-alpha"/>
    <property type="match status" value="1"/>
</dbReference>
<protein>
    <recommendedName>
        <fullName evidence="3 11">DNA topoisomerase</fullName>
        <ecNumber evidence="3 11">5.6.2.1</ecNumber>
    </recommendedName>
</protein>
<accession>A0A6A1Q276</accession>
<dbReference type="GO" id="GO:0006310">
    <property type="term" value="P:DNA recombination"/>
    <property type="evidence" value="ECO:0007669"/>
    <property type="project" value="TreeGrafter"/>
</dbReference>
<dbReference type="AlphaFoldDB" id="A0A6A1Q276"/>
<feature type="non-terminal residue" evidence="16">
    <location>
        <position position="1"/>
    </location>
</feature>
<dbReference type="OrthoDB" id="430051at2759"/>
<dbReference type="Gene3D" id="3.40.50.140">
    <property type="match status" value="2"/>
</dbReference>
<dbReference type="InterPro" id="IPR003601">
    <property type="entry name" value="Topo_IA_2"/>
</dbReference>
<dbReference type="InterPro" id="IPR003602">
    <property type="entry name" value="Topo_IA_DNA-bd_dom"/>
</dbReference>
<reference evidence="16 17" key="1">
    <citation type="journal article" date="2019" name="PLoS ONE">
        <title>Genomic analyses reveal an absence of contemporary introgressive admixture between fin whales and blue whales, despite known hybrids.</title>
        <authorList>
            <person name="Westbury M.V."/>
            <person name="Petersen B."/>
            <person name="Lorenzen E.D."/>
        </authorList>
    </citation>
    <scope>NUCLEOTIDE SEQUENCE [LARGE SCALE GENOMIC DNA]</scope>
    <source>
        <strain evidence="16">FinWhale-01</strain>
    </source>
</reference>
<dbReference type="PANTHER" id="PTHR11390">
    <property type="entry name" value="PROKARYOTIC DNA TOPOISOMERASE"/>
    <property type="match status" value="1"/>
</dbReference>
<dbReference type="SMART" id="SM00493">
    <property type="entry name" value="TOPRIM"/>
    <property type="match status" value="1"/>
</dbReference>
<dbReference type="PROSITE" id="PS51999">
    <property type="entry name" value="ZF_GRF"/>
    <property type="match status" value="1"/>
</dbReference>
<dbReference type="GO" id="GO:0006281">
    <property type="term" value="P:DNA repair"/>
    <property type="evidence" value="ECO:0007669"/>
    <property type="project" value="TreeGrafter"/>
</dbReference>
<keyword evidence="5 10" id="KW-0863">Zinc-finger</keyword>
<evidence type="ECO:0000259" key="15">
    <source>
        <dbReference type="PROSITE" id="PS52039"/>
    </source>
</evidence>
<dbReference type="GO" id="GO:0005634">
    <property type="term" value="C:nucleus"/>
    <property type="evidence" value="ECO:0007669"/>
    <property type="project" value="TreeGrafter"/>
</dbReference>
<feature type="region of interest" description="Disordered" evidence="12">
    <location>
        <begin position="916"/>
        <end position="987"/>
    </location>
</feature>
<feature type="domain" description="Toprim" evidence="13">
    <location>
        <begin position="1"/>
        <end position="177"/>
    </location>
</feature>
<dbReference type="InterPro" id="IPR000380">
    <property type="entry name" value="Topo_IA"/>
</dbReference>
<evidence type="ECO:0000259" key="14">
    <source>
        <dbReference type="PROSITE" id="PS51999"/>
    </source>
</evidence>
<dbReference type="InterPro" id="IPR013497">
    <property type="entry name" value="Topo_IA_cen"/>
</dbReference>
<dbReference type="InterPro" id="IPR010666">
    <property type="entry name" value="Znf_GRF"/>
</dbReference>
<proteinExistence type="inferred from homology"/>